<accession>A0A563D886</accession>
<dbReference type="RefSeq" id="WP_146262911.1">
    <property type="nucleotide sequence ID" value="NZ_SELG01000041.1"/>
</dbReference>
<gene>
    <name evidence="7" type="ORF">ETU09_11025</name>
</gene>
<feature type="transmembrane region" description="Helical" evidence="6">
    <location>
        <begin position="12"/>
        <end position="30"/>
    </location>
</feature>
<evidence type="ECO:0000256" key="3">
    <source>
        <dbReference type="ARBA" id="ARBA00022692"/>
    </source>
</evidence>
<evidence type="ECO:0000313" key="7">
    <source>
        <dbReference type="EMBL" id="TWP26223.1"/>
    </source>
</evidence>
<keyword evidence="8" id="KW-1185">Reference proteome</keyword>
<dbReference type="PANTHER" id="PTHR30250:SF11">
    <property type="entry name" value="O-ANTIGEN TRANSPORTER-RELATED"/>
    <property type="match status" value="1"/>
</dbReference>
<proteinExistence type="predicted"/>
<dbReference type="GO" id="GO:0005886">
    <property type="term" value="C:plasma membrane"/>
    <property type="evidence" value="ECO:0007669"/>
    <property type="project" value="UniProtKB-SubCell"/>
</dbReference>
<keyword evidence="5 6" id="KW-0472">Membrane</keyword>
<evidence type="ECO:0000313" key="8">
    <source>
        <dbReference type="Proteomes" id="UP000319499"/>
    </source>
</evidence>
<dbReference type="PANTHER" id="PTHR30250">
    <property type="entry name" value="PST FAMILY PREDICTED COLANIC ACID TRANSPORTER"/>
    <property type="match status" value="1"/>
</dbReference>
<comment type="subcellular location">
    <subcellularLocation>
        <location evidence="1">Cell membrane</location>
        <topology evidence="1">Multi-pass membrane protein</topology>
    </subcellularLocation>
</comment>
<feature type="transmembrane region" description="Helical" evidence="6">
    <location>
        <begin position="301"/>
        <end position="323"/>
    </location>
</feature>
<dbReference type="InterPro" id="IPR050833">
    <property type="entry name" value="Poly_Biosynth_Transport"/>
</dbReference>
<feature type="transmembrane region" description="Helical" evidence="6">
    <location>
        <begin position="42"/>
        <end position="63"/>
    </location>
</feature>
<feature type="transmembrane region" description="Helical" evidence="6">
    <location>
        <begin position="118"/>
        <end position="139"/>
    </location>
</feature>
<feature type="transmembrane region" description="Helical" evidence="6">
    <location>
        <begin position="425"/>
        <end position="445"/>
    </location>
</feature>
<feature type="transmembrane region" description="Helical" evidence="6">
    <location>
        <begin position="83"/>
        <end position="106"/>
    </location>
</feature>
<feature type="transmembrane region" description="Helical" evidence="6">
    <location>
        <begin position="451"/>
        <end position="472"/>
    </location>
</feature>
<reference evidence="7 8" key="1">
    <citation type="submission" date="2019-02" db="EMBL/GenBank/DDBJ databases">
        <title>Apibacter muscae sp. nov.: a novel member of the house fly microbiota.</title>
        <authorList>
            <person name="Park R."/>
        </authorList>
    </citation>
    <scope>NUCLEOTIDE SEQUENCE [LARGE SCALE GENOMIC DNA]</scope>
    <source>
        <strain evidence="7 8">AL1</strain>
    </source>
</reference>
<evidence type="ECO:0000256" key="6">
    <source>
        <dbReference type="SAM" id="Phobius"/>
    </source>
</evidence>
<name>A0A563D886_9FLAO</name>
<evidence type="ECO:0000256" key="5">
    <source>
        <dbReference type="ARBA" id="ARBA00023136"/>
    </source>
</evidence>
<feature type="transmembrane region" description="Helical" evidence="6">
    <location>
        <begin position="151"/>
        <end position="169"/>
    </location>
</feature>
<evidence type="ECO:0000256" key="2">
    <source>
        <dbReference type="ARBA" id="ARBA00022475"/>
    </source>
</evidence>
<feature type="transmembrane region" description="Helical" evidence="6">
    <location>
        <begin position="217"/>
        <end position="235"/>
    </location>
</feature>
<evidence type="ECO:0000256" key="4">
    <source>
        <dbReference type="ARBA" id="ARBA00022989"/>
    </source>
</evidence>
<feature type="transmembrane region" description="Helical" evidence="6">
    <location>
        <begin position="255"/>
        <end position="280"/>
    </location>
</feature>
<sequence length="495" mass="56667">MGIVARQGIKYSIVSYLSFLLGTFSTIVIYPADTEFLGKIRFIQPSAEIIFPFMVFGLSYANIKYHQKFKAKNQQIDFLLFSIKFIFLSFIILSLIFWLLATYYSGISSSDFWKMKQYILPAALFLAITQLFSKYVSNFKRVAITGIFENFFPKLGSLVGFVFCVYIGFSSSASLSIFVFFFAIAMLGMVLYFFKLNKDKRSNRLDILKDKPFRTEVFYFCFFSVLGSLGNQLALRIDNLMISELIDYKQNGIYSILMSIIGFLTIPLAGIFAISGPIIVEKIENHKFEELGIFYKNISKYLFLFGTVLLTCILSGMEYLFLLMKNGKDLLDAKAIIYILGVSTLFDLATGFNSHIITYSKYYRFNIYTMLFLAGLTICTNWIFIKHLNLGIEGVAIATAISLTIYNIVKLWFNYAKFKIHPFTIQYLYILIVGIIAYGIALIIPESTINFINLITKPLTVLITFSLSNLLFKFVPLDKICNKNWKTFLTGVNKK</sequence>
<keyword evidence="3 6" id="KW-0812">Transmembrane</keyword>
<feature type="transmembrane region" description="Helical" evidence="6">
    <location>
        <begin position="391"/>
        <end position="413"/>
    </location>
</feature>
<comment type="caution">
    <text evidence="7">The sequence shown here is derived from an EMBL/GenBank/DDBJ whole genome shotgun (WGS) entry which is preliminary data.</text>
</comment>
<dbReference type="OrthoDB" id="88014at2"/>
<feature type="transmembrane region" description="Helical" evidence="6">
    <location>
        <begin position="365"/>
        <end position="385"/>
    </location>
</feature>
<evidence type="ECO:0000256" key="1">
    <source>
        <dbReference type="ARBA" id="ARBA00004651"/>
    </source>
</evidence>
<protein>
    <submittedName>
        <fullName evidence="7">Lipopolysaccharide biosynthesis protein</fullName>
    </submittedName>
</protein>
<keyword evidence="2" id="KW-1003">Cell membrane</keyword>
<feature type="transmembrane region" description="Helical" evidence="6">
    <location>
        <begin position="335"/>
        <end position="353"/>
    </location>
</feature>
<dbReference type="EMBL" id="SELH01000026">
    <property type="protein sequence ID" value="TWP26223.1"/>
    <property type="molecule type" value="Genomic_DNA"/>
</dbReference>
<dbReference type="AlphaFoldDB" id="A0A563D886"/>
<organism evidence="7 8">
    <name type="scientific">Apibacter muscae</name>
    <dbReference type="NCBI Taxonomy" id="2509004"/>
    <lineage>
        <taxon>Bacteria</taxon>
        <taxon>Pseudomonadati</taxon>
        <taxon>Bacteroidota</taxon>
        <taxon>Flavobacteriia</taxon>
        <taxon>Flavobacteriales</taxon>
        <taxon>Weeksellaceae</taxon>
        <taxon>Apibacter</taxon>
    </lineage>
</organism>
<feature type="transmembrane region" description="Helical" evidence="6">
    <location>
        <begin position="175"/>
        <end position="196"/>
    </location>
</feature>
<keyword evidence="4 6" id="KW-1133">Transmembrane helix</keyword>
<dbReference type="Proteomes" id="UP000319499">
    <property type="component" value="Unassembled WGS sequence"/>
</dbReference>